<dbReference type="InterPro" id="IPR016817">
    <property type="entry name" value="MannP-dilichol_defect-1"/>
</dbReference>
<sequence>MDALRSTLQPLTHSLPAPIRDLGTSLIGPDCYKRLILDIDLTSTTCLRLAVSKTLGVATVAGSSVVKVPQIIKLLSSQSGAGVSFLSCALETCALVTTLAYSARNGFPFNTYGETAMIAAQNVVISLLVLRYTGRTALAAVFVAALASAGYSLFNEGVVDMQALTYAQMGAGLLGVASKVPQVWTIYREGGTGQLSAFMVRPVFNYVFGSLTRIYTTLQEVDDRLILSGFVGGFVLNLVLAAQMVYYWNSPATASHAGEIGQKSADIAMGSSTGASTKGKGPTTRRRG</sequence>
<evidence type="ECO:0000256" key="10">
    <source>
        <dbReference type="SAM" id="Phobius"/>
    </source>
</evidence>
<evidence type="ECO:0000256" key="1">
    <source>
        <dbReference type="ARBA" id="ARBA00004141"/>
    </source>
</evidence>
<proteinExistence type="inferred from homology"/>
<dbReference type="PANTHER" id="PTHR12226">
    <property type="entry name" value="MANNOSE-P-DOLICHOL UTILIZATION DEFECT 1 LEC35 -RELATED"/>
    <property type="match status" value="1"/>
</dbReference>
<evidence type="ECO:0000256" key="5">
    <source>
        <dbReference type="ARBA" id="ARBA00022989"/>
    </source>
</evidence>
<dbReference type="EMBL" id="CAJPDT010000055">
    <property type="protein sequence ID" value="CAF9929900.1"/>
    <property type="molecule type" value="Genomic_DNA"/>
</dbReference>
<evidence type="ECO:0000256" key="7">
    <source>
        <dbReference type="ARBA" id="ARBA00038475"/>
    </source>
</evidence>
<evidence type="ECO:0000256" key="8">
    <source>
        <dbReference type="PIRNR" id="PIRNR023381"/>
    </source>
</evidence>
<comment type="similarity">
    <text evidence="7 8">Belongs to the MPDU1 (TC 2.A.43.3) family.</text>
</comment>
<keyword evidence="5 8" id="KW-1133">Transmembrane helix</keyword>
<comment type="subcellular location">
    <subcellularLocation>
        <location evidence="1 8">Membrane</location>
        <topology evidence="1 8">Multi-pass membrane protein</topology>
    </subcellularLocation>
</comment>
<keyword evidence="3 8" id="KW-0812">Transmembrane</keyword>
<evidence type="ECO:0000256" key="2">
    <source>
        <dbReference type="ARBA" id="ARBA00022448"/>
    </source>
</evidence>
<feature type="transmembrane region" description="Helical" evidence="10">
    <location>
        <begin position="137"/>
        <end position="154"/>
    </location>
</feature>
<dbReference type="Gene3D" id="1.20.1280.290">
    <property type="match status" value="2"/>
</dbReference>
<dbReference type="InterPro" id="IPR006603">
    <property type="entry name" value="PQ-loop_rpt"/>
</dbReference>
<dbReference type="PIRSF" id="PIRSF023381">
    <property type="entry name" value="MannP-dilichol_defect-1p"/>
    <property type="match status" value="1"/>
</dbReference>
<evidence type="ECO:0000256" key="3">
    <source>
        <dbReference type="ARBA" id="ARBA00022692"/>
    </source>
</evidence>
<accession>A0A8H3IVL4</accession>
<evidence type="ECO:0000256" key="4">
    <source>
        <dbReference type="ARBA" id="ARBA00022737"/>
    </source>
</evidence>
<keyword evidence="2" id="KW-0813">Transport</keyword>
<dbReference type="FunFam" id="1.20.1280.290:FF:000006">
    <property type="entry name" value="mannose-P-dolichol utilization defect 1 protein"/>
    <property type="match status" value="1"/>
</dbReference>
<dbReference type="Pfam" id="PF04193">
    <property type="entry name" value="PQ-loop"/>
    <property type="match status" value="2"/>
</dbReference>
<protein>
    <recommendedName>
        <fullName evidence="8">Mannose-P-dolichol utilization defect 1 protein homolog</fullName>
    </recommendedName>
</protein>
<evidence type="ECO:0000313" key="11">
    <source>
        <dbReference type="EMBL" id="CAF9929900.1"/>
    </source>
</evidence>
<dbReference type="GO" id="GO:0016020">
    <property type="term" value="C:membrane"/>
    <property type="evidence" value="ECO:0007669"/>
    <property type="project" value="UniProtKB-SubCell"/>
</dbReference>
<reference evidence="11" key="1">
    <citation type="submission" date="2021-03" db="EMBL/GenBank/DDBJ databases">
        <authorList>
            <person name="Tagirdzhanova G."/>
        </authorList>
    </citation>
    <scope>NUCLEOTIDE SEQUENCE</scope>
</reference>
<name>A0A8H3IVL4_9LECA</name>
<dbReference type="AlphaFoldDB" id="A0A8H3IVL4"/>
<keyword evidence="6 8" id="KW-0472">Membrane</keyword>
<keyword evidence="4" id="KW-0677">Repeat</keyword>
<dbReference type="PANTHER" id="PTHR12226:SF2">
    <property type="entry name" value="MANNOSE-P-DOLICHOL UTILIZATION DEFECT 1 PROTEIN"/>
    <property type="match status" value="1"/>
</dbReference>
<dbReference type="Proteomes" id="UP000664534">
    <property type="component" value="Unassembled WGS sequence"/>
</dbReference>
<evidence type="ECO:0000256" key="6">
    <source>
        <dbReference type="ARBA" id="ARBA00023136"/>
    </source>
</evidence>
<organism evidence="11 12">
    <name type="scientific">Imshaugia aleurites</name>
    <dbReference type="NCBI Taxonomy" id="172621"/>
    <lineage>
        <taxon>Eukaryota</taxon>
        <taxon>Fungi</taxon>
        <taxon>Dikarya</taxon>
        <taxon>Ascomycota</taxon>
        <taxon>Pezizomycotina</taxon>
        <taxon>Lecanoromycetes</taxon>
        <taxon>OSLEUM clade</taxon>
        <taxon>Lecanoromycetidae</taxon>
        <taxon>Lecanorales</taxon>
        <taxon>Lecanorineae</taxon>
        <taxon>Parmeliaceae</taxon>
        <taxon>Imshaugia</taxon>
    </lineage>
</organism>
<dbReference type="SMART" id="SM00679">
    <property type="entry name" value="CTNS"/>
    <property type="match status" value="2"/>
</dbReference>
<feature type="compositionally biased region" description="Low complexity" evidence="9">
    <location>
        <begin position="270"/>
        <end position="282"/>
    </location>
</feature>
<comment type="caution">
    <text evidence="11">The sequence shown here is derived from an EMBL/GenBank/DDBJ whole genome shotgun (WGS) entry which is preliminary data.</text>
</comment>
<keyword evidence="12" id="KW-1185">Reference proteome</keyword>
<feature type="transmembrane region" description="Helical" evidence="10">
    <location>
        <begin position="225"/>
        <end position="248"/>
    </location>
</feature>
<gene>
    <name evidence="11" type="ORF">IMSHALPRED_008031</name>
</gene>
<dbReference type="OrthoDB" id="271506at2759"/>
<evidence type="ECO:0000256" key="9">
    <source>
        <dbReference type="SAM" id="MobiDB-lite"/>
    </source>
</evidence>
<evidence type="ECO:0000313" key="12">
    <source>
        <dbReference type="Proteomes" id="UP000664534"/>
    </source>
</evidence>
<feature type="region of interest" description="Disordered" evidence="9">
    <location>
        <begin position="268"/>
        <end position="288"/>
    </location>
</feature>